<feature type="chain" id="PRO_5044704667" description="Outer membrane protein beta-barrel domain-containing protein" evidence="1">
    <location>
        <begin position="21"/>
        <end position="346"/>
    </location>
</feature>
<dbReference type="EMBL" id="CP129968">
    <property type="protein sequence ID" value="WNB18836.1"/>
    <property type="molecule type" value="Genomic_DNA"/>
</dbReference>
<evidence type="ECO:0008006" key="5">
    <source>
        <dbReference type="Google" id="ProtNLM"/>
    </source>
</evidence>
<evidence type="ECO:0000313" key="4">
    <source>
        <dbReference type="Proteomes" id="UP001244443"/>
    </source>
</evidence>
<proteinExistence type="predicted"/>
<dbReference type="AlphaFoldDB" id="A0AA51ZY06"/>
<reference evidence="3 4" key="1">
    <citation type="submission" date="2023-08" db="EMBL/GenBank/DDBJ databases">
        <title>Comparative genomics and taxonomic characterization of three novel marine species of genus Marivirga.</title>
        <authorList>
            <person name="Muhammad N."/>
            <person name="Kim S.-G."/>
        </authorList>
    </citation>
    <scope>NUCLEOTIDE SEQUENCE</scope>
    <source>
        <strain evidence="2 4">ABR2-2</strain>
        <strain evidence="3">BKB1-2</strain>
    </source>
</reference>
<dbReference type="Proteomes" id="UP001244443">
    <property type="component" value="Chromosome"/>
</dbReference>
<evidence type="ECO:0000313" key="2">
    <source>
        <dbReference type="EMBL" id="WKK83902.2"/>
    </source>
</evidence>
<dbReference type="RefSeq" id="WP_308356989.1">
    <property type="nucleotide sequence ID" value="NZ_CP129968.2"/>
</dbReference>
<accession>A0AA51ZY06</accession>
<evidence type="ECO:0000256" key="1">
    <source>
        <dbReference type="SAM" id="SignalP"/>
    </source>
</evidence>
<dbReference type="KEGG" id="marp:QYS47_31520"/>
<name>A0AA51ZY06_9BACT</name>
<accession>A0AA49JAR6</accession>
<sequence>MKIFIITISFIVLASIQLVAQSSCERNLNEARADYSSGNLYAVPGKLNDCLENGFDKTQKIVALRLLTLTYININQQEKARSTLIKLLNIKTDYQVIDNVDPSELYSLYNSIDTDIKYFIGVTFGTNLNYIRLVDYRSTNPLGNEAPNYIPKFSLEQIGIQYLYPLVKSIVVGAELQYQNQRYGYFERNESLDGSFTTIEYQSSNSGINLNLMARYMKDFYQWKPFVEIGATGRGNFNYQISNYINGFSESVDEENIAGPESVLDRRAIFNFAVNANIGTMIKIGENYGEVKLGVSNYFRNHLNDLARQEAVKTTVLNGMVLKDDDIANLVFQLNLTFNIPFFNFQ</sequence>
<keyword evidence="1" id="KW-0732">Signal</keyword>
<organism evidence="3">
    <name type="scientific">Marivirga arenosa</name>
    <dbReference type="NCBI Taxonomy" id="3059076"/>
    <lineage>
        <taxon>Bacteria</taxon>
        <taxon>Pseudomonadati</taxon>
        <taxon>Bacteroidota</taxon>
        <taxon>Cytophagia</taxon>
        <taxon>Cytophagales</taxon>
        <taxon>Marivirgaceae</taxon>
        <taxon>Marivirga</taxon>
    </lineage>
</organism>
<dbReference type="EMBL" id="CP129970">
    <property type="protein sequence ID" value="WKK83902.2"/>
    <property type="molecule type" value="Genomic_DNA"/>
</dbReference>
<dbReference type="Proteomes" id="UP001232019">
    <property type="component" value="Chromosome"/>
</dbReference>
<keyword evidence="4" id="KW-1185">Reference proteome</keyword>
<feature type="signal peptide" evidence="1">
    <location>
        <begin position="1"/>
        <end position="20"/>
    </location>
</feature>
<evidence type="ECO:0000313" key="3">
    <source>
        <dbReference type="EMBL" id="WNB18836.1"/>
    </source>
</evidence>
<protein>
    <recommendedName>
        <fullName evidence="5">Outer membrane protein beta-barrel domain-containing protein</fullName>
    </recommendedName>
</protein>
<gene>
    <name evidence="3" type="ORF">QYS47_31520</name>
    <name evidence="2" type="ORF">QYS48_16795</name>
</gene>